<dbReference type="InterPro" id="IPR042098">
    <property type="entry name" value="TauD-like_sf"/>
</dbReference>
<dbReference type="Proteomes" id="UP000742024">
    <property type="component" value="Unassembled WGS sequence"/>
</dbReference>
<gene>
    <name evidence="9" type="ORF">E4U57_004134</name>
</gene>
<sequence>MSSSVTSRLQRPQPWSSGSSNTAWSTDEGITAEVDKATKVNLGIPSEHEPRTEADYNEVHGSEDYPPCLYPQYLPVWESPQAKYGPLKPFDYAERALAADSTFSELLPSGSKLRNLTATLGAEISGVQLSALSDRGKDQLALLTNEKKVLVFHKQNFPKLPIGQIVDYCRYFGRLCLHSHSGFPKGYPEIHIVHSRAGNTLSPEFFAMHTHSMAWHSDNSFDVQPPGVTFLYALEVPPEGGDTIFADTECAYERLSPAFRNLLDGLQAVHTSRDQAARAVAGGGYVRREPVDTTHPIVRTNPRMGRKALFVNPQYTRRIVGLKTEESDMLLRFLFDHIANSQDLQCRVRWGNGTVVIFDNRNTCHSGITDWMDGRRRLIARIMSAAERPI</sequence>
<evidence type="ECO:0000256" key="7">
    <source>
        <dbReference type="SAM" id="MobiDB-lite"/>
    </source>
</evidence>
<keyword evidence="6" id="KW-0408">Iron</keyword>
<keyword evidence="4" id="KW-0223">Dioxygenase</keyword>
<name>A0ABQ7P5J9_9HYPO</name>
<evidence type="ECO:0000256" key="5">
    <source>
        <dbReference type="ARBA" id="ARBA00023002"/>
    </source>
</evidence>
<evidence type="ECO:0000313" key="9">
    <source>
        <dbReference type="EMBL" id="KAG5954766.1"/>
    </source>
</evidence>
<evidence type="ECO:0000256" key="6">
    <source>
        <dbReference type="ARBA" id="ARBA00023004"/>
    </source>
</evidence>
<accession>A0ABQ7P5J9</accession>
<keyword evidence="10" id="KW-1185">Reference proteome</keyword>
<feature type="domain" description="TauD/TfdA-like" evidence="8">
    <location>
        <begin position="114"/>
        <end position="382"/>
    </location>
</feature>
<reference evidence="9 10" key="1">
    <citation type="journal article" date="2020" name="bioRxiv">
        <title>Whole genome comparisons of ergot fungi reveals the divergence and evolution of species within the genus Claviceps are the result of varying mechanisms driving genome evolution and host range expansion.</title>
        <authorList>
            <person name="Wyka S.A."/>
            <person name="Mondo S.J."/>
            <person name="Liu M."/>
            <person name="Dettman J."/>
            <person name="Nalam V."/>
            <person name="Broders K.D."/>
        </authorList>
    </citation>
    <scope>NUCLEOTIDE SEQUENCE [LARGE SCALE GENOMIC DNA]</scope>
    <source>
        <strain evidence="9 10">LM583</strain>
    </source>
</reference>
<dbReference type="PANTHER" id="PTHR30468:SF1">
    <property type="entry name" value="ALPHA-KETOGLUTARATE-DEPENDENT SULFONATE DIOXYGENASE"/>
    <property type="match status" value="1"/>
</dbReference>
<comment type="caution">
    <text evidence="9">The sequence shown here is derived from an EMBL/GenBank/DDBJ whole genome shotgun (WGS) entry which is preliminary data.</text>
</comment>
<dbReference type="Gene3D" id="3.60.130.10">
    <property type="entry name" value="Clavaminate synthase-like"/>
    <property type="match status" value="1"/>
</dbReference>
<protein>
    <recommendedName>
        <fullName evidence="8">TauD/TfdA-like domain-containing protein</fullName>
    </recommendedName>
</protein>
<evidence type="ECO:0000256" key="1">
    <source>
        <dbReference type="ARBA" id="ARBA00001954"/>
    </source>
</evidence>
<keyword evidence="3" id="KW-0479">Metal-binding</keyword>
<keyword evidence="5" id="KW-0560">Oxidoreductase</keyword>
<dbReference type="InterPro" id="IPR051323">
    <property type="entry name" value="AtsK-like"/>
</dbReference>
<feature type="region of interest" description="Disordered" evidence="7">
    <location>
        <begin position="1"/>
        <end position="53"/>
    </location>
</feature>
<dbReference type="PANTHER" id="PTHR30468">
    <property type="entry name" value="ALPHA-KETOGLUTARATE-DEPENDENT SULFONATE DIOXYGENASE"/>
    <property type="match status" value="1"/>
</dbReference>
<feature type="compositionally biased region" description="Polar residues" evidence="7">
    <location>
        <begin position="1"/>
        <end position="25"/>
    </location>
</feature>
<dbReference type="SUPFAM" id="SSF51197">
    <property type="entry name" value="Clavaminate synthase-like"/>
    <property type="match status" value="1"/>
</dbReference>
<dbReference type="Pfam" id="PF02668">
    <property type="entry name" value="TauD"/>
    <property type="match status" value="1"/>
</dbReference>
<evidence type="ECO:0000313" key="10">
    <source>
        <dbReference type="Proteomes" id="UP000742024"/>
    </source>
</evidence>
<evidence type="ECO:0000256" key="2">
    <source>
        <dbReference type="ARBA" id="ARBA00005896"/>
    </source>
</evidence>
<evidence type="ECO:0000259" key="8">
    <source>
        <dbReference type="Pfam" id="PF02668"/>
    </source>
</evidence>
<organism evidence="9 10">
    <name type="scientific">Claviceps arundinis</name>
    <dbReference type="NCBI Taxonomy" id="1623583"/>
    <lineage>
        <taxon>Eukaryota</taxon>
        <taxon>Fungi</taxon>
        <taxon>Dikarya</taxon>
        <taxon>Ascomycota</taxon>
        <taxon>Pezizomycotina</taxon>
        <taxon>Sordariomycetes</taxon>
        <taxon>Hypocreomycetidae</taxon>
        <taxon>Hypocreales</taxon>
        <taxon>Clavicipitaceae</taxon>
        <taxon>Claviceps</taxon>
    </lineage>
</organism>
<dbReference type="InterPro" id="IPR003819">
    <property type="entry name" value="TauD/TfdA-like"/>
</dbReference>
<evidence type="ECO:0000256" key="3">
    <source>
        <dbReference type="ARBA" id="ARBA00022723"/>
    </source>
</evidence>
<comment type="similarity">
    <text evidence="2">Belongs to the TfdA dioxygenase family.</text>
</comment>
<dbReference type="EMBL" id="SRPR01000304">
    <property type="protein sequence ID" value="KAG5954766.1"/>
    <property type="molecule type" value="Genomic_DNA"/>
</dbReference>
<comment type="cofactor">
    <cofactor evidence="1">
        <name>Fe(2+)</name>
        <dbReference type="ChEBI" id="CHEBI:29033"/>
    </cofactor>
</comment>
<evidence type="ECO:0000256" key="4">
    <source>
        <dbReference type="ARBA" id="ARBA00022964"/>
    </source>
</evidence>
<proteinExistence type="inferred from homology"/>